<dbReference type="Proteomes" id="UP001302494">
    <property type="component" value="Chromosome"/>
</dbReference>
<sequence>MRDLLTFTLLMAVGPLASTADDEGGRLMSRLLDLLKKEAATPSELVPSMTVRGSEVEIAGHRLRITPVSERVLRTEGQFISAARFEIALDSRKQNELIAGSIGISSDSADNATSNAVVEWYVAFGSPILRSIADRSPDLTVGNFRVYTGALLVRGQAPDELISGQVITPDKVLKAISDTLPRVNAKVHSVQIMVVVAPDGPITGECRVDSQLSAIAFASLQQLSWPKGLTPYMYKQSYVLR</sequence>
<accession>A0AA96GQY1</accession>
<keyword evidence="2" id="KW-1185">Reference proteome</keyword>
<dbReference type="AlphaFoldDB" id="A0AA96GQY1"/>
<evidence type="ECO:0000313" key="2">
    <source>
        <dbReference type="Proteomes" id="UP001302494"/>
    </source>
</evidence>
<name>A0AA96GQY1_9BACT</name>
<protein>
    <submittedName>
        <fullName evidence="1">DUF6348 family protein</fullName>
    </submittedName>
</protein>
<dbReference type="EMBL" id="CP116968">
    <property type="protein sequence ID" value="WNM63693.1"/>
    <property type="molecule type" value="Genomic_DNA"/>
</dbReference>
<evidence type="ECO:0000313" key="1">
    <source>
        <dbReference type="EMBL" id="WNM63693.1"/>
    </source>
</evidence>
<proteinExistence type="predicted"/>
<gene>
    <name evidence="1" type="ORF">PQG83_08045</name>
</gene>
<reference evidence="1 2" key="1">
    <citation type="submission" date="2023-01" db="EMBL/GenBank/DDBJ databases">
        <title>Cultivation and genomic characterization of new, ubiquitous marine nitrite-oxidizing bacteria from the Nitrospirales.</title>
        <authorList>
            <person name="Mueller A.J."/>
            <person name="Daebeler A."/>
            <person name="Herbold C.W."/>
            <person name="Kirkegaard R.H."/>
            <person name="Daims H."/>
        </authorList>
    </citation>
    <scope>NUCLEOTIDE SEQUENCE [LARGE SCALE GENOMIC DNA]</scope>
    <source>
        <strain evidence="1 2">DK</strain>
    </source>
</reference>
<dbReference type="RefSeq" id="WP_312748379.1">
    <property type="nucleotide sequence ID" value="NZ_CP116968.1"/>
</dbReference>
<organism evidence="1 2">
    <name type="scientific">Candidatus Nitrospira neomarina</name>
    <dbReference type="NCBI Taxonomy" id="3020899"/>
    <lineage>
        <taxon>Bacteria</taxon>
        <taxon>Pseudomonadati</taxon>
        <taxon>Nitrospirota</taxon>
        <taxon>Nitrospiria</taxon>
        <taxon>Nitrospirales</taxon>
        <taxon>Nitrospiraceae</taxon>
        <taxon>Nitrospira</taxon>
    </lineage>
</organism>
<dbReference type="Pfam" id="PF19875">
    <property type="entry name" value="DUF6348"/>
    <property type="match status" value="1"/>
</dbReference>
<dbReference type="KEGG" id="nneo:PQG83_08045"/>
<dbReference type="InterPro" id="IPR045929">
    <property type="entry name" value="DUF6348"/>
</dbReference>